<accession>A0A2W1BR04</accession>
<proteinExistence type="predicted"/>
<feature type="region of interest" description="Disordered" evidence="1">
    <location>
        <begin position="29"/>
        <end position="90"/>
    </location>
</feature>
<feature type="compositionally biased region" description="Basic and acidic residues" evidence="1">
    <location>
        <begin position="39"/>
        <end position="50"/>
    </location>
</feature>
<evidence type="ECO:0000313" key="2">
    <source>
        <dbReference type="EMBL" id="PZC76074.1"/>
    </source>
</evidence>
<dbReference type="EMBL" id="KZ149970">
    <property type="protein sequence ID" value="PZC76074.1"/>
    <property type="molecule type" value="Genomic_DNA"/>
</dbReference>
<evidence type="ECO:0000256" key="1">
    <source>
        <dbReference type="SAM" id="MobiDB-lite"/>
    </source>
</evidence>
<dbReference type="AlphaFoldDB" id="A0A2W1BR04"/>
<feature type="compositionally biased region" description="Basic and acidic residues" evidence="1">
    <location>
        <begin position="57"/>
        <end position="83"/>
    </location>
</feature>
<dbReference type="OrthoDB" id="7735955at2759"/>
<protein>
    <submittedName>
        <fullName evidence="2">Uncharacterized protein</fullName>
    </submittedName>
</protein>
<name>A0A2W1BR04_HELAM</name>
<gene>
    <name evidence="2" type="primary">HaOG205152</name>
    <name evidence="2" type="ORF">B5X24_HaOG205152</name>
</gene>
<organism evidence="2 3">
    <name type="scientific">Helicoverpa armigera</name>
    <name type="common">Cotton bollworm</name>
    <name type="synonym">Heliothis armigera</name>
    <dbReference type="NCBI Taxonomy" id="29058"/>
    <lineage>
        <taxon>Eukaryota</taxon>
        <taxon>Metazoa</taxon>
        <taxon>Ecdysozoa</taxon>
        <taxon>Arthropoda</taxon>
        <taxon>Hexapoda</taxon>
        <taxon>Insecta</taxon>
        <taxon>Pterygota</taxon>
        <taxon>Neoptera</taxon>
        <taxon>Endopterygota</taxon>
        <taxon>Lepidoptera</taxon>
        <taxon>Glossata</taxon>
        <taxon>Ditrysia</taxon>
        <taxon>Noctuoidea</taxon>
        <taxon>Noctuidae</taxon>
        <taxon>Heliothinae</taxon>
        <taxon>Helicoverpa</taxon>
    </lineage>
</organism>
<evidence type="ECO:0000313" key="3">
    <source>
        <dbReference type="Proteomes" id="UP000249218"/>
    </source>
</evidence>
<keyword evidence="3" id="KW-1185">Reference proteome</keyword>
<reference evidence="2 3" key="1">
    <citation type="journal article" date="2017" name="BMC Biol.">
        <title>Genomic innovations, transcriptional plasticity and gene loss underlying the evolution and divergence of two highly polyphagous and invasive Helicoverpa pest species.</title>
        <authorList>
            <person name="Pearce S.L."/>
            <person name="Clarke D.F."/>
            <person name="East P.D."/>
            <person name="Elfekih S."/>
            <person name="Gordon K.H."/>
            <person name="Jermiin L.S."/>
            <person name="McGaughran A."/>
            <person name="Oakeshott J.G."/>
            <person name="Papanikolaou A."/>
            <person name="Perera O.P."/>
            <person name="Rane R.V."/>
            <person name="Richards S."/>
            <person name="Tay W.T."/>
            <person name="Walsh T.K."/>
            <person name="Anderson A."/>
            <person name="Anderson C.J."/>
            <person name="Asgari S."/>
            <person name="Board P.G."/>
            <person name="Bretschneider A."/>
            <person name="Campbell P.M."/>
            <person name="Chertemps T."/>
            <person name="Christeller J.T."/>
            <person name="Coppin C.W."/>
            <person name="Downes S.J."/>
            <person name="Duan G."/>
            <person name="Farnsworth C.A."/>
            <person name="Good R.T."/>
            <person name="Han L.B."/>
            <person name="Han Y.C."/>
            <person name="Hatje K."/>
            <person name="Horne I."/>
            <person name="Huang Y.P."/>
            <person name="Hughes D.S."/>
            <person name="Jacquin-Joly E."/>
            <person name="James W."/>
            <person name="Jhangiani S."/>
            <person name="Kollmar M."/>
            <person name="Kuwar S.S."/>
            <person name="Li S."/>
            <person name="Liu N.Y."/>
            <person name="Maibeche M.T."/>
            <person name="Miller J.R."/>
            <person name="Montagne N."/>
            <person name="Perry T."/>
            <person name="Qu J."/>
            <person name="Song S.V."/>
            <person name="Sutton G.G."/>
            <person name="Vogel H."/>
            <person name="Walenz B.P."/>
            <person name="Xu W."/>
            <person name="Zhang H.J."/>
            <person name="Zou Z."/>
            <person name="Batterham P."/>
            <person name="Edwards O.R."/>
            <person name="Feyereisen R."/>
            <person name="Gibbs R.A."/>
            <person name="Heckel D.G."/>
            <person name="McGrath A."/>
            <person name="Robin C."/>
            <person name="Scherer S.E."/>
            <person name="Worley K.C."/>
            <person name="Wu Y.D."/>
        </authorList>
    </citation>
    <scope>NUCLEOTIDE SEQUENCE [LARGE SCALE GENOMIC DNA]</scope>
    <source>
        <strain evidence="2">Harm_GR_Male_#8</strain>
        <tissue evidence="2">Whole organism</tissue>
    </source>
</reference>
<dbReference type="Proteomes" id="UP000249218">
    <property type="component" value="Unassembled WGS sequence"/>
</dbReference>
<sequence length="125" mass="14441">MLSSSNIERLIAEKRHEIEREKLVMGLSPPVNEQVHQNVRQDTETADVRKQVSFTDIGDHPYHNDSADHQKEKNLSDTKHQELDDSIPPDLERYIRMNEDDDLTEMQVFKMNDSGKANAISTKQP</sequence>